<dbReference type="SMART" id="SM00409">
    <property type="entry name" value="IG"/>
    <property type="match status" value="2"/>
</dbReference>
<dbReference type="Gene3D" id="2.60.40.10">
    <property type="entry name" value="Immunoglobulins"/>
    <property type="match status" value="2"/>
</dbReference>
<evidence type="ECO:0000256" key="7">
    <source>
        <dbReference type="ARBA" id="ARBA00023157"/>
    </source>
</evidence>
<keyword evidence="9" id="KW-0393">Immunoglobulin domain</keyword>
<dbReference type="OrthoDB" id="6085115at2759"/>
<comment type="caution">
    <text evidence="13">The sequence shown here is derived from an EMBL/GenBank/DDBJ whole genome shotgun (WGS) entry which is preliminary data.</text>
</comment>
<reference evidence="13" key="1">
    <citation type="journal article" date="2023" name="Science">
        <title>Genome structures resolve the early diversification of teleost fishes.</title>
        <authorList>
            <person name="Parey E."/>
            <person name="Louis A."/>
            <person name="Montfort J."/>
            <person name="Bouchez O."/>
            <person name="Roques C."/>
            <person name="Iampietro C."/>
            <person name="Lluch J."/>
            <person name="Castinel A."/>
            <person name="Donnadieu C."/>
            <person name="Desvignes T."/>
            <person name="Floi Bucao C."/>
            <person name="Jouanno E."/>
            <person name="Wen M."/>
            <person name="Mejri S."/>
            <person name="Dirks R."/>
            <person name="Jansen H."/>
            <person name="Henkel C."/>
            <person name="Chen W.J."/>
            <person name="Zahm M."/>
            <person name="Cabau C."/>
            <person name="Klopp C."/>
            <person name="Thompson A.W."/>
            <person name="Robinson-Rechavi M."/>
            <person name="Braasch I."/>
            <person name="Lecointre G."/>
            <person name="Bobe J."/>
            <person name="Postlethwait J.H."/>
            <person name="Berthelot C."/>
            <person name="Roest Crollius H."/>
            <person name="Guiguen Y."/>
        </authorList>
    </citation>
    <scope>NUCLEOTIDE SEQUENCE</scope>
    <source>
        <strain evidence="13">Concon-B</strain>
    </source>
</reference>
<dbReference type="FunFam" id="2.60.40.10:FF:000653">
    <property type="entry name" value="Follistatin like 4"/>
    <property type="match status" value="1"/>
</dbReference>
<dbReference type="InterPro" id="IPR011992">
    <property type="entry name" value="EF-hand-dom_pair"/>
</dbReference>
<dbReference type="Proteomes" id="UP001152803">
    <property type="component" value="Unassembled WGS sequence"/>
</dbReference>
<evidence type="ECO:0000259" key="11">
    <source>
        <dbReference type="PROSITE" id="PS50835"/>
    </source>
</evidence>
<evidence type="ECO:0000256" key="6">
    <source>
        <dbReference type="ARBA" id="ARBA00022837"/>
    </source>
</evidence>
<keyword evidence="5" id="KW-0677">Repeat</keyword>
<evidence type="ECO:0000256" key="3">
    <source>
        <dbReference type="ARBA" id="ARBA00022723"/>
    </source>
</evidence>
<dbReference type="Gene3D" id="3.30.60.30">
    <property type="match status" value="1"/>
</dbReference>
<dbReference type="SMART" id="SM00408">
    <property type="entry name" value="IGc2"/>
    <property type="match status" value="2"/>
</dbReference>
<dbReference type="FunFam" id="3.30.60.30:FF:000007">
    <property type="entry name" value="follistatin-related protein 5 isoform X1"/>
    <property type="match status" value="1"/>
</dbReference>
<evidence type="ECO:0000256" key="2">
    <source>
        <dbReference type="ARBA" id="ARBA00022525"/>
    </source>
</evidence>
<dbReference type="PROSITE" id="PS51465">
    <property type="entry name" value="KAZAL_2"/>
    <property type="match status" value="1"/>
</dbReference>
<dbReference type="PANTHER" id="PTHR10913:SF44">
    <property type="entry name" value="FOLLISTATIN-RELATED PROTEIN 5"/>
    <property type="match status" value="1"/>
</dbReference>
<feature type="domain" description="EF-hand" evidence="10">
    <location>
        <begin position="222"/>
        <end position="257"/>
    </location>
</feature>
<proteinExistence type="predicted"/>
<comment type="subcellular location">
    <subcellularLocation>
        <location evidence="1">Secreted</location>
    </subcellularLocation>
</comment>
<dbReference type="PROSITE" id="PS50222">
    <property type="entry name" value="EF_HAND_2"/>
    <property type="match status" value="1"/>
</dbReference>
<evidence type="ECO:0000313" key="14">
    <source>
        <dbReference type="Proteomes" id="UP001152803"/>
    </source>
</evidence>
<dbReference type="GO" id="GO:0030154">
    <property type="term" value="P:cell differentiation"/>
    <property type="evidence" value="ECO:0007669"/>
    <property type="project" value="TreeGrafter"/>
</dbReference>
<evidence type="ECO:0000259" key="10">
    <source>
        <dbReference type="PROSITE" id="PS50222"/>
    </source>
</evidence>
<dbReference type="FunFam" id="2.60.40.10:FF:002358">
    <property type="entry name" value="Follistatin like 4"/>
    <property type="match status" value="1"/>
</dbReference>
<keyword evidence="8" id="KW-0325">Glycoprotein</keyword>
<dbReference type="SMART" id="SM00280">
    <property type="entry name" value="KAZAL"/>
    <property type="match status" value="1"/>
</dbReference>
<dbReference type="InterPro" id="IPR015943">
    <property type="entry name" value="WD40/YVTN_repeat-like_dom_sf"/>
</dbReference>
<dbReference type="CDD" id="cd00096">
    <property type="entry name" value="Ig"/>
    <property type="match status" value="1"/>
</dbReference>
<dbReference type="InterPro" id="IPR036179">
    <property type="entry name" value="Ig-like_dom_sf"/>
</dbReference>
<keyword evidence="14" id="KW-1185">Reference proteome</keyword>
<gene>
    <name evidence="13" type="ORF">COCON_G00109070</name>
</gene>
<keyword evidence="7" id="KW-1015">Disulfide bond</keyword>
<evidence type="ECO:0000256" key="9">
    <source>
        <dbReference type="ARBA" id="ARBA00023319"/>
    </source>
</evidence>
<dbReference type="InterPro" id="IPR018247">
    <property type="entry name" value="EF_Hand_1_Ca_BS"/>
</dbReference>
<dbReference type="InterPro" id="IPR011044">
    <property type="entry name" value="Quino_amine_DH_bsu"/>
</dbReference>
<dbReference type="InterPro" id="IPR003599">
    <property type="entry name" value="Ig_sub"/>
</dbReference>
<evidence type="ECO:0000259" key="12">
    <source>
        <dbReference type="PROSITE" id="PS51465"/>
    </source>
</evidence>
<feature type="domain" description="Ig-like" evidence="11">
    <location>
        <begin position="297"/>
        <end position="385"/>
    </location>
</feature>
<dbReference type="Pfam" id="PF07648">
    <property type="entry name" value="Kazal_2"/>
    <property type="match status" value="1"/>
</dbReference>
<dbReference type="PROSITE" id="PS00018">
    <property type="entry name" value="EF_HAND_1"/>
    <property type="match status" value="2"/>
</dbReference>
<dbReference type="CDD" id="cd05736">
    <property type="entry name" value="IgI_2_Follistatin_like"/>
    <property type="match status" value="1"/>
</dbReference>
<dbReference type="InterPro" id="IPR002350">
    <property type="entry name" value="Kazal_dom"/>
</dbReference>
<evidence type="ECO:0000256" key="1">
    <source>
        <dbReference type="ARBA" id="ARBA00004613"/>
    </source>
</evidence>
<dbReference type="SUPFAM" id="SSF48726">
    <property type="entry name" value="Immunoglobulin"/>
    <property type="match status" value="2"/>
</dbReference>
<dbReference type="CDD" id="cd00104">
    <property type="entry name" value="KAZAL_FS"/>
    <property type="match status" value="1"/>
</dbReference>
<name>A0A9Q1DK08_CONCO</name>
<evidence type="ECO:0000256" key="8">
    <source>
        <dbReference type="ARBA" id="ARBA00023180"/>
    </source>
</evidence>
<evidence type="ECO:0000256" key="4">
    <source>
        <dbReference type="ARBA" id="ARBA00022729"/>
    </source>
</evidence>
<dbReference type="Gene3D" id="1.10.238.10">
    <property type="entry name" value="EF-hand"/>
    <property type="match status" value="1"/>
</dbReference>
<keyword evidence="2" id="KW-0964">Secreted</keyword>
<dbReference type="GO" id="GO:0005509">
    <property type="term" value="F:calcium ion binding"/>
    <property type="evidence" value="ECO:0007669"/>
    <property type="project" value="InterPro"/>
</dbReference>
<dbReference type="SUPFAM" id="SSF100895">
    <property type="entry name" value="Kazal-type serine protease inhibitors"/>
    <property type="match status" value="1"/>
</dbReference>
<feature type="domain" description="Ig-like" evidence="11">
    <location>
        <begin position="388"/>
        <end position="473"/>
    </location>
</feature>
<dbReference type="InterPro" id="IPR050653">
    <property type="entry name" value="Prot_Inhib_GrowthFact_Antg"/>
</dbReference>
<dbReference type="AlphaFoldDB" id="A0A9Q1DK08"/>
<accession>A0A9Q1DK08</accession>
<sequence>MQIPPGRSQLVRLVLAPRISVAEETQESSDSSQPELRDWIHRNRPMRTHRWWPALLLLGVFSLPATGKPSEDGYGPIMHHPLVRFRHKQDGSPESLHLKGFFGRDSPRGPCENKYCGLGRHCVVNAETGQGQCSCLDHCKAHYKPVCGSDGHLYQNHCQLHRAACLKKQKITTVHSEDCFYKGDECSPTDYRKLKNRMLDLQKHHYLREEVPEGGTQDKMALKKILVDRMFQRFDADGSGLVDSTELSLIVKLQGPFKDFPECTLFDLLKYDDGDGDKHLAREEFYTAFEVVWLSLPDELKLSVTTASVGQSLVLTCAITGAHRPPIVWKRNNQALNTLDLEDINDFGDDGSLYITKVTTTHTGNYSCHAAGYEHLSQTHLLQVNVPPVIRVHPESQAREPGVTASLRCHAEGVPAPQLSWMKNGVDLTTQLSKQLTLQANRSEVHISNVRYEDTGAYTCIAKNEAGVDEDISSLFVEDSARKTLANILWREEGLGVSNMFYVFYEDGVKVIQPVQCEIQRHIKPTENLLGLQEEVCPQTEGDAEQKCVWASAVNVKDKYIYASQPTLSRVLILDTQSQKAVQTVHTDPFPVKLHYDRSHDQVWVLSWGDAQKTSPTLQVIRQAGAALSHHTVHTQPVGRRFDRANDFFIPPSTLLVPHVRFGYVFHKNEPVLHKLDLETMSTVKSVSLEGHSCVPTSLAHAPLGGLLVVGCRHALTGAASPQLILDSVTDAVLGRNRHVTGAPHVSPDGRYLVSVDDAGGLMRVQSVSERGEVREPFDIHTNLHVSDLAFQRSFTQAHQYDVFASSGLQTDALFVELATANLRMMKSLKEPVRPSDWPWGRRNRVMVGGGLFGQYLMTPARDSLFILDGRLNKLNCEITGVLRGNTVVWVGDA</sequence>
<dbReference type="Pfam" id="PF13927">
    <property type="entry name" value="Ig_3"/>
    <property type="match status" value="2"/>
</dbReference>
<keyword evidence="6" id="KW-0106">Calcium</keyword>
<keyword evidence="3" id="KW-0479">Metal-binding</keyword>
<feature type="domain" description="Kazal-like" evidence="12">
    <location>
        <begin position="127"/>
        <end position="181"/>
    </location>
</feature>
<dbReference type="GO" id="GO:0005615">
    <property type="term" value="C:extracellular space"/>
    <property type="evidence" value="ECO:0007669"/>
    <property type="project" value="TreeGrafter"/>
</dbReference>
<dbReference type="InterPro" id="IPR013783">
    <property type="entry name" value="Ig-like_fold"/>
</dbReference>
<protein>
    <recommendedName>
        <fullName evidence="15">Follistatin-related protein 5</fullName>
    </recommendedName>
</protein>
<dbReference type="PANTHER" id="PTHR10913">
    <property type="entry name" value="FOLLISTATIN-RELATED"/>
    <property type="match status" value="1"/>
</dbReference>
<evidence type="ECO:0000313" key="13">
    <source>
        <dbReference type="EMBL" id="KAJ8272048.1"/>
    </source>
</evidence>
<dbReference type="InterPro" id="IPR002048">
    <property type="entry name" value="EF_hand_dom"/>
</dbReference>
<dbReference type="InterPro" id="IPR003598">
    <property type="entry name" value="Ig_sub2"/>
</dbReference>
<dbReference type="InterPro" id="IPR036058">
    <property type="entry name" value="Kazal_dom_sf"/>
</dbReference>
<dbReference type="Gene3D" id="2.130.10.10">
    <property type="entry name" value="YVTN repeat-like/Quinoprotein amine dehydrogenase"/>
    <property type="match status" value="1"/>
</dbReference>
<organism evidence="13 14">
    <name type="scientific">Conger conger</name>
    <name type="common">Conger eel</name>
    <name type="synonym">Muraena conger</name>
    <dbReference type="NCBI Taxonomy" id="82655"/>
    <lineage>
        <taxon>Eukaryota</taxon>
        <taxon>Metazoa</taxon>
        <taxon>Chordata</taxon>
        <taxon>Craniata</taxon>
        <taxon>Vertebrata</taxon>
        <taxon>Euteleostomi</taxon>
        <taxon>Actinopterygii</taxon>
        <taxon>Neopterygii</taxon>
        <taxon>Teleostei</taxon>
        <taxon>Anguilliformes</taxon>
        <taxon>Congridae</taxon>
        <taxon>Conger</taxon>
    </lineage>
</organism>
<dbReference type="PROSITE" id="PS50835">
    <property type="entry name" value="IG_LIKE"/>
    <property type="match status" value="2"/>
</dbReference>
<dbReference type="SUPFAM" id="SSF47473">
    <property type="entry name" value="EF-hand"/>
    <property type="match status" value="1"/>
</dbReference>
<dbReference type="SUPFAM" id="SSF50969">
    <property type="entry name" value="YVTN repeat-like/Quinoprotein amine dehydrogenase"/>
    <property type="match status" value="1"/>
</dbReference>
<evidence type="ECO:0008006" key="15">
    <source>
        <dbReference type="Google" id="ProtNLM"/>
    </source>
</evidence>
<dbReference type="InterPro" id="IPR007110">
    <property type="entry name" value="Ig-like_dom"/>
</dbReference>
<dbReference type="EMBL" id="JAFJMO010000007">
    <property type="protein sequence ID" value="KAJ8272048.1"/>
    <property type="molecule type" value="Genomic_DNA"/>
</dbReference>
<keyword evidence="4" id="KW-0732">Signal</keyword>
<evidence type="ECO:0000256" key="5">
    <source>
        <dbReference type="ARBA" id="ARBA00022737"/>
    </source>
</evidence>
<dbReference type="GO" id="GO:0030510">
    <property type="term" value="P:regulation of BMP signaling pathway"/>
    <property type="evidence" value="ECO:0007669"/>
    <property type="project" value="TreeGrafter"/>
</dbReference>